<evidence type="ECO:0000313" key="6">
    <source>
        <dbReference type="Proteomes" id="UP000092695"/>
    </source>
</evidence>
<keyword evidence="1 2" id="KW-0784">Thiamine biosynthesis</keyword>
<name>A0A193LKG5_9GAMM</name>
<dbReference type="Pfam" id="PF00586">
    <property type="entry name" value="AIRS"/>
    <property type="match status" value="1"/>
</dbReference>
<dbReference type="InterPro" id="IPR010918">
    <property type="entry name" value="PurM-like_C_dom"/>
</dbReference>
<dbReference type="InterPro" id="IPR036921">
    <property type="entry name" value="PurM-like_N_sf"/>
</dbReference>
<reference evidence="5 6" key="1">
    <citation type="submission" date="2016-06" db="EMBL/GenBank/DDBJ databases">
        <title>Complete genome sequence of a deep-branching marine Gamma Proteobacterium Woeseia oceani type strain XK5.</title>
        <authorList>
            <person name="Mu D."/>
            <person name="Du Z."/>
        </authorList>
    </citation>
    <scope>NUCLEOTIDE SEQUENCE [LARGE SCALE GENOMIC DNA]</scope>
    <source>
        <strain evidence="5 6">XK5</strain>
    </source>
</reference>
<dbReference type="Pfam" id="PF02769">
    <property type="entry name" value="AIRS_C"/>
    <property type="match status" value="1"/>
</dbReference>
<dbReference type="SUPFAM" id="SSF55326">
    <property type="entry name" value="PurM N-terminal domain-like"/>
    <property type="match status" value="1"/>
</dbReference>
<dbReference type="InterPro" id="IPR016188">
    <property type="entry name" value="PurM-like_N"/>
</dbReference>
<dbReference type="HAMAP" id="MF_02128">
    <property type="entry name" value="TMP_kinase"/>
    <property type="match status" value="1"/>
</dbReference>
<feature type="binding site" evidence="2">
    <location>
        <position position="145"/>
    </location>
    <ligand>
        <name>ATP</name>
        <dbReference type="ChEBI" id="CHEBI:30616"/>
    </ligand>
</feature>
<comment type="caution">
    <text evidence="2">Lacks conserved residue(s) required for the propagation of feature annotation.</text>
</comment>
<dbReference type="Gene3D" id="3.30.1330.10">
    <property type="entry name" value="PurM-like, N-terminal domain"/>
    <property type="match status" value="1"/>
</dbReference>
<dbReference type="PANTHER" id="PTHR30270:SF0">
    <property type="entry name" value="THIAMINE-MONOPHOSPHATE KINASE"/>
    <property type="match status" value="1"/>
</dbReference>
<keyword evidence="2" id="KW-0479">Metal-binding</keyword>
<feature type="binding site" evidence="2">
    <location>
        <position position="45"/>
    </location>
    <ligand>
        <name>Mg(2+)</name>
        <dbReference type="ChEBI" id="CHEBI:18420"/>
        <label>2</label>
    </ligand>
</feature>
<comment type="catalytic activity">
    <reaction evidence="2">
        <text>thiamine phosphate + ATP = thiamine diphosphate + ADP</text>
        <dbReference type="Rhea" id="RHEA:15913"/>
        <dbReference type="ChEBI" id="CHEBI:30616"/>
        <dbReference type="ChEBI" id="CHEBI:37575"/>
        <dbReference type="ChEBI" id="CHEBI:58937"/>
        <dbReference type="ChEBI" id="CHEBI:456216"/>
        <dbReference type="EC" id="2.7.4.16"/>
    </reaction>
</comment>
<dbReference type="UniPathway" id="UPA00060">
    <property type="reaction ID" value="UER00142"/>
</dbReference>
<dbReference type="Proteomes" id="UP000092695">
    <property type="component" value="Chromosome"/>
</dbReference>
<feature type="binding site" evidence="2">
    <location>
        <position position="45"/>
    </location>
    <ligand>
        <name>Mg(2+)</name>
        <dbReference type="ChEBI" id="CHEBI:18420"/>
        <label>1</label>
    </ligand>
</feature>
<feature type="binding site" evidence="2">
    <location>
        <position position="207"/>
    </location>
    <ligand>
        <name>ATP</name>
        <dbReference type="ChEBI" id="CHEBI:30616"/>
    </ligand>
</feature>
<dbReference type="GO" id="GO:0009228">
    <property type="term" value="P:thiamine biosynthetic process"/>
    <property type="evidence" value="ECO:0007669"/>
    <property type="project" value="UniProtKB-KW"/>
</dbReference>
<dbReference type="Gene3D" id="3.90.650.10">
    <property type="entry name" value="PurM-like C-terminal domain"/>
    <property type="match status" value="1"/>
</dbReference>
<dbReference type="InterPro" id="IPR006283">
    <property type="entry name" value="ThiL-like"/>
</dbReference>
<evidence type="ECO:0000259" key="3">
    <source>
        <dbReference type="Pfam" id="PF00586"/>
    </source>
</evidence>
<dbReference type="EC" id="2.7.4.16" evidence="2"/>
<organism evidence="5 6">
    <name type="scientific">Woeseia oceani</name>
    <dbReference type="NCBI Taxonomy" id="1548547"/>
    <lineage>
        <taxon>Bacteria</taxon>
        <taxon>Pseudomonadati</taxon>
        <taxon>Pseudomonadota</taxon>
        <taxon>Gammaproteobacteria</taxon>
        <taxon>Woeseiales</taxon>
        <taxon>Woeseiaceae</taxon>
        <taxon>Woeseia</taxon>
    </lineage>
</organism>
<feature type="binding site" evidence="2">
    <location>
        <position position="120"/>
    </location>
    <ligand>
        <name>Mg(2+)</name>
        <dbReference type="ChEBI" id="CHEBI:18420"/>
        <label>1</label>
    </ligand>
</feature>
<evidence type="ECO:0000313" key="5">
    <source>
        <dbReference type="EMBL" id="ANO53050.1"/>
    </source>
</evidence>
<comment type="pathway">
    <text evidence="2">Cofactor biosynthesis; thiamine diphosphate biosynthesis; thiamine diphosphate from thiamine phosphate: step 1/1.</text>
</comment>
<comment type="similarity">
    <text evidence="2">Belongs to the thiamine-monophosphate kinase family.</text>
</comment>
<feature type="binding site" evidence="2">
    <location>
        <position position="256"/>
    </location>
    <ligand>
        <name>substrate</name>
    </ligand>
</feature>
<comment type="function">
    <text evidence="2">Catalyzes the ATP-dependent phosphorylation of thiamine-monophosphate (TMP) to form thiamine-pyrophosphate (TPP), the active form of vitamin B1.</text>
</comment>
<protein>
    <recommendedName>
        <fullName evidence="2">Thiamine-monophosphate kinase</fullName>
        <shortName evidence="2">TMP kinase</shortName>
        <shortName evidence="2">Thiamine-phosphate kinase</shortName>
        <ecNumber evidence="2">2.7.4.16</ecNumber>
    </recommendedName>
</protein>
<proteinExistence type="inferred from homology"/>
<feature type="binding site" evidence="2">
    <location>
        <begin position="119"/>
        <end position="120"/>
    </location>
    <ligand>
        <name>ATP</name>
        <dbReference type="ChEBI" id="CHEBI:30616"/>
    </ligand>
</feature>
<gene>
    <name evidence="2" type="primary">thiL</name>
    <name evidence="5" type="ORF">BA177_06340</name>
</gene>
<dbReference type="SUPFAM" id="SSF56042">
    <property type="entry name" value="PurM C-terminal domain-like"/>
    <property type="match status" value="1"/>
</dbReference>
<keyword evidence="2" id="KW-0808">Transferase</keyword>
<dbReference type="STRING" id="1548547.BA177_06340"/>
<keyword evidence="2" id="KW-0547">Nucleotide-binding</keyword>
<feature type="binding site" evidence="2">
    <location>
        <position position="311"/>
    </location>
    <ligand>
        <name>substrate</name>
    </ligand>
</feature>
<dbReference type="PIRSF" id="PIRSF005303">
    <property type="entry name" value="Thiam_monoph_kin"/>
    <property type="match status" value="1"/>
</dbReference>
<feature type="binding site" evidence="2">
    <location>
        <position position="208"/>
    </location>
    <ligand>
        <name>Mg(2+)</name>
        <dbReference type="ChEBI" id="CHEBI:18420"/>
        <label>5</label>
    </ligand>
</feature>
<dbReference type="InterPro" id="IPR036676">
    <property type="entry name" value="PurM-like_C_sf"/>
</dbReference>
<dbReference type="GO" id="GO:0000287">
    <property type="term" value="F:magnesium ion binding"/>
    <property type="evidence" value="ECO:0007669"/>
    <property type="project" value="UniProtKB-UniRule"/>
</dbReference>
<feature type="binding site" evidence="2">
    <location>
        <position position="28"/>
    </location>
    <ligand>
        <name>Mg(2+)</name>
        <dbReference type="ChEBI" id="CHEBI:18420"/>
        <label>3</label>
    </ligand>
</feature>
<sequence>MAIDEFELIDRYFCRETGAGVVLGIGDDGALLDVPSGQQLVAVVDTSVAGVHFPSGLDPADIGYRSVAVNLSDLAAMGAKPAWMTLALTLPASEPAWLEAFANGLFVAADEHGVALVGGDTTRGSQIVVSVQLLGLLPANTGLLRSGCQPGDGIYVSGTLGDAAAGLSLIQQAAAENELTARFRRPSARVQLGQAVNGIASAGIDISDGLFADLQRIVVASGVGATIERSLLPVSAALVDFAGEESARRFALEGGDDYELCLTVPVAKDAEFRQVAAGLGVAVTRIGSADNVAGLRLTDGGRVVEYSSAGYRHFSSQDTAQHD</sequence>
<keyword evidence="2" id="KW-0067">ATP-binding</keyword>
<evidence type="ECO:0000256" key="2">
    <source>
        <dbReference type="HAMAP-Rule" id="MF_02128"/>
    </source>
</evidence>
<evidence type="ECO:0000256" key="1">
    <source>
        <dbReference type="ARBA" id="ARBA00022977"/>
    </source>
</evidence>
<accession>A0A193LKG5</accession>
<feature type="domain" description="PurM-like C-terminal" evidence="4">
    <location>
        <begin position="149"/>
        <end position="298"/>
    </location>
</feature>
<feature type="binding site" evidence="2">
    <location>
        <position position="28"/>
    </location>
    <ligand>
        <name>Mg(2+)</name>
        <dbReference type="ChEBI" id="CHEBI:18420"/>
        <label>4</label>
    </ligand>
</feature>
<dbReference type="GO" id="GO:0005524">
    <property type="term" value="F:ATP binding"/>
    <property type="evidence" value="ECO:0007669"/>
    <property type="project" value="UniProtKB-UniRule"/>
</dbReference>
<dbReference type="NCBIfam" id="TIGR01379">
    <property type="entry name" value="thiL"/>
    <property type="match status" value="1"/>
</dbReference>
<dbReference type="PANTHER" id="PTHR30270">
    <property type="entry name" value="THIAMINE-MONOPHOSPHATE KINASE"/>
    <property type="match status" value="1"/>
</dbReference>
<feature type="domain" description="PurM-like N-terminal" evidence="3">
    <location>
        <begin position="26"/>
        <end position="136"/>
    </location>
</feature>
<keyword evidence="2" id="KW-0460">Magnesium</keyword>
<dbReference type="AlphaFoldDB" id="A0A193LKG5"/>
<feature type="binding site" evidence="2">
    <location>
        <position position="52"/>
    </location>
    <ligand>
        <name>substrate</name>
    </ligand>
</feature>
<feature type="binding site" evidence="2">
    <location>
        <position position="73"/>
    </location>
    <ligand>
        <name>Mg(2+)</name>
        <dbReference type="ChEBI" id="CHEBI:18420"/>
        <label>3</label>
    </ligand>
</feature>
<dbReference type="RefSeq" id="WP_068619001.1">
    <property type="nucleotide sequence ID" value="NZ_CP016268.1"/>
</dbReference>
<dbReference type="EMBL" id="CP016268">
    <property type="protein sequence ID" value="ANO53050.1"/>
    <property type="molecule type" value="Genomic_DNA"/>
</dbReference>
<keyword evidence="6" id="KW-1185">Reference proteome</keyword>
<feature type="binding site" evidence="2">
    <location>
        <position position="73"/>
    </location>
    <ligand>
        <name>Mg(2+)</name>
        <dbReference type="ChEBI" id="CHEBI:18420"/>
        <label>4</label>
    </ligand>
</feature>
<feature type="binding site" evidence="2">
    <location>
        <position position="73"/>
    </location>
    <ligand>
        <name>Mg(2+)</name>
        <dbReference type="ChEBI" id="CHEBI:18420"/>
        <label>2</label>
    </ligand>
</feature>
<keyword evidence="2 5" id="KW-0418">Kinase</keyword>
<dbReference type="CDD" id="cd02194">
    <property type="entry name" value="ThiL"/>
    <property type="match status" value="1"/>
</dbReference>
<comment type="miscellaneous">
    <text evidence="2">Reaction mechanism of ThiL seems to utilize a direct, inline transfer of the gamma-phosphate of ATP to TMP rather than a phosphorylated enzyme intermediate.</text>
</comment>
<dbReference type="OrthoDB" id="9802811at2"/>
<evidence type="ECO:0000259" key="4">
    <source>
        <dbReference type="Pfam" id="PF02769"/>
    </source>
</evidence>
<dbReference type="GO" id="GO:0009030">
    <property type="term" value="F:thiamine-phosphate kinase activity"/>
    <property type="evidence" value="ECO:0007669"/>
    <property type="project" value="UniProtKB-UniRule"/>
</dbReference>
<dbReference type="GO" id="GO:0009229">
    <property type="term" value="P:thiamine diphosphate biosynthetic process"/>
    <property type="evidence" value="ECO:0007669"/>
    <property type="project" value="UniProtKB-UniRule"/>
</dbReference>
<feature type="binding site" evidence="2">
    <location>
        <position position="205"/>
    </location>
    <ligand>
        <name>Mg(2+)</name>
        <dbReference type="ChEBI" id="CHEBI:18420"/>
        <label>3</label>
    </ligand>
</feature>
<dbReference type="KEGG" id="woc:BA177_06340"/>